<evidence type="ECO:0000313" key="1">
    <source>
        <dbReference type="EMBL" id="QBF84389.1"/>
    </source>
</evidence>
<sequence>MRMLNKKPPSSKVDFYYKGFKKALAKLSALTITACLFTPQAVASKVLNNPDASHYAFANYLGSGLYRTSGQNAAVANVPLKFTLDEADDHLVKLRLPISLGFFDYSFDDLPVGSYLKESAP</sequence>
<accession>A0A411PLJ3</accession>
<dbReference type="Proteomes" id="UP000291106">
    <property type="component" value="Chromosome"/>
</dbReference>
<organism evidence="1 2">
    <name type="scientific">Shewanella maritima</name>
    <dbReference type="NCBI Taxonomy" id="2520507"/>
    <lineage>
        <taxon>Bacteria</taxon>
        <taxon>Pseudomonadati</taxon>
        <taxon>Pseudomonadota</taxon>
        <taxon>Gammaproteobacteria</taxon>
        <taxon>Alteromonadales</taxon>
        <taxon>Shewanellaceae</taxon>
        <taxon>Shewanella</taxon>
    </lineage>
</organism>
<keyword evidence="2" id="KW-1185">Reference proteome</keyword>
<dbReference type="OrthoDB" id="6254608at2"/>
<dbReference type="AlphaFoldDB" id="A0A411PLJ3"/>
<name>A0A411PLJ3_9GAMM</name>
<dbReference type="KEGG" id="smai:EXU30_18220"/>
<protein>
    <submittedName>
        <fullName evidence="1">Uncharacterized protein</fullName>
    </submittedName>
</protein>
<gene>
    <name evidence="1" type="ORF">EXU30_18220</name>
</gene>
<evidence type="ECO:0000313" key="2">
    <source>
        <dbReference type="Proteomes" id="UP000291106"/>
    </source>
</evidence>
<proteinExistence type="predicted"/>
<dbReference type="EMBL" id="CP036200">
    <property type="protein sequence ID" value="QBF84389.1"/>
    <property type="molecule type" value="Genomic_DNA"/>
</dbReference>
<reference evidence="1 2" key="1">
    <citation type="submission" date="2019-02" db="EMBL/GenBank/DDBJ databases">
        <title>Shewanella sp. D4-2 isolated from Dokdo Island.</title>
        <authorList>
            <person name="Baek K."/>
        </authorList>
    </citation>
    <scope>NUCLEOTIDE SEQUENCE [LARGE SCALE GENOMIC DNA]</scope>
    <source>
        <strain evidence="1 2">D4-2</strain>
    </source>
</reference>